<keyword evidence="2" id="KW-1185">Reference proteome</keyword>
<dbReference type="EMBL" id="MJEQ01037194">
    <property type="protein sequence ID" value="OIS96258.1"/>
    <property type="molecule type" value="Genomic_DNA"/>
</dbReference>
<sequence>MAGLQYNFFPTDFFFPAQKTVNGDNISQQNLLIKTRKSDESLDDSKPQGKTVNKTLKAISSSSSSLALVPIPKQKQNQDQII</sequence>
<dbReference type="Proteomes" id="UP000187609">
    <property type="component" value="Unassembled WGS sequence"/>
</dbReference>
<dbReference type="Gramene" id="OIS96258">
    <property type="protein sequence ID" value="OIS96258"/>
    <property type="gene ID" value="A4A49_26677"/>
</dbReference>
<proteinExistence type="predicted"/>
<dbReference type="AlphaFoldDB" id="A0A1J6IBA7"/>
<dbReference type="OMA" id="FPTDFFF"/>
<protein>
    <submittedName>
        <fullName evidence="1">Uncharacterized protein</fullName>
    </submittedName>
</protein>
<dbReference type="PANTHER" id="PTHR38223">
    <property type="match status" value="1"/>
</dbReference>
<evidence type="ECO:0000313" key="2">
    <source>
        <dbReference type="Proteomes" id="UP000187609"/>
    </source>
</evidence>
<gene>
    <name evidence="1" type="ORF">A4A49_26677</name>
</gene>
<evidence type="ECO:0000313" key="1">
    <source>
        <dbReference type="EMBL" id="OIS96258.1"/>
    </source>
</evidence>
<dbReference type="PANTHER" id="PTHR38223:SF5">
    <property type="match status" value="1"/>
</dbReference>
<name>A0A1J6IBA7_NICAT</name>
<organism evidence="1 2">
    <name type="scientific">Nicotiana attenuata</name>
    <name type="common">Coyote tobacco</name>
    <dbReference type="NCBI Taxonomy" id="49451"/>
    <lineage>
        <taxon>Eukaryota</taxon>
        <taxon>Viridiplantae</taxon>
        <taxon>Streptophyta</taxon>
        <taxon>Embryophyta</taxon>
        <taxon>Tracheophyta</taxon>
        <taxon>Spermatophyta</taxon>
        <taxon>Magnoliopsida</taxon>
        <taxon>eudicotyledons</taxon>
        <taxon>Gunneridae</taxon>
        <taxon>Pentapetalae</taxon>
        <taxon>asterids</taxon>
        <taxon>lamiids</taxon>
        <taxon>Solanales</taxon>
        <taxon>Solanaceae</taxon>
        <taxon>Nicotianoideae</taxon>
        <taxon>Nicotianeae</taxon>
        <taxon>Nicotiana</taxon>
    </lineage>
</organism>
<comment type="caution">
    <text evidence="1">The sequence shown here is derived from an EMBL/GenBank/DDBJ whole genome shotgun (WGS) entry which is preliminary data.</text>
</comment>
<accession>A0A1J6IBA7</accession>
<reference evidence="1" key="1">
    <citation type="submission" date="2016-11" db="EMBL/GenBank/DDBJ databases">
        <title>The genome of Nicotiana attenuata.</title>
        <authorList>
            <person name="Xu S."/>
            <person name="Brockmoeller T."/>
            <person name="Gaquerel E."/>
            <person name="Navarro A."/>
            <person name="Kuhl H."/>
            <person name="Gase K."/>
            <person name="Ling Z."/>
            <person name="Zhou W."/>
            <person name="Kreitzer C."/>
            <person name="Stanke M."/>
            <person name="Tang H."/>
            <person name="Lyons E."/>
            <person name="Pandey P."/>
            <person name="Pandey S.P."/>
            <person name="Timmermann B."/>
            <person name="Baldwin I.T."/>
        </authorList>
    </citation>
    <scope>NUCLEOTIDE SEQUENCE [LARGE SCALE GENOMIC DNA]</scope>
    <source>
        <strain evidence="1">UT</strain>
    </source>
</reference>